<gene>
    <name evidence="7" type="ORF">METZ01_LOCUS341855</name>
</gene>
<feature type="transmembrane region" description="Helical" evidence="5">
    <location>
        <begin position="96"/>
        <end position="118"/>
    </location>
</feature>
<dbReference type="PANTHER" id="PTHR22911">
    <property type="entry name" value="ACYL-MALONYL CONDENSING ENZYME-RELATED"/>
    <property type="match status" value="1"/>
</dbReference>
<feature type="domain" description="EamA" evidence="6">
    <location>
        <begin position="12"/>
        <end position="141"/>
    </location>
</feature>
<keyword evidence="3 5" id="KW-1133">Transmembrane helix</keyword>
<dbReference type="Pfam" id="PF00892">
    <property type="entry name" value="EamA"/>
    <property type="match status" value="2"/>
</dbReference>
<feature type="transmembrane region" description="Helical" evidence="5">
    <location>
        <begin position="73"/>
        <end position="90"/>
    </location>
</feature>
<feature type="domain" description="EamA" evidence="6">
    <location>
        <begin position="154"/>
        <end position="280"/>
    </location>
</feature>
<evidence type="ECO:0000313" key="7">
    <source>
        <dbReference type="EMBL" id="SVC89001.1"/>
    </source>
</evidence>
<evidence type="ECO:0000256" key="3">
    <source>
        <dbReference type="ARBA" id="ARBA00022989"/>
    </source>
</evidence>
<name>A0A382QXD9_9ZZZZ</name>
<evidence type="ECO:0000256" key="2">
    <source>
        <dbReference type="ARBA" id="ARBA00022692"/>
    </source>
</evidence>
<keyword evidence="4 5" id="KW-0472">Membrane</keyword>
<accession>A0A382QXD9</accession>
<evidence type="ECO:0000256" key="5">
    <source>
        <dbReference type="SAM" id="Phobius"/>
    </source>
</evidence>
<evidence type="ECO:0000256" key="1">
    <source>
        <dbReference type="ARBA" id="ARBA00004141"/>
    </source>
</evidence>
<dbReference type="EMBL" id="UINC01116927">
    <property type="protein sequence ID" value="SVC89001.1"/>
    <property type="molecule type" value="Genomic_DNA"/>
</dbReference>
<proteinExistence type="predicted"/>
<keyword evidence="2 5" id="KW-0812">Transmembrane</keyword>
<feature type="transmembrane region" description="Helical" evidence="5">
    <location>
        <begin position="235"/>
        <end position="255"/>
    </location>
</feature>
<dbReference type="InterPro" id="IPR037185">
    <property type="entry name" value="EmrE-like"/>
</dbReference>
<sequence>MAEEKTESPKAAIAWMLLASAAFGSGSALVKSTAGDVGVWTVVFGRSLVIMVILLAWSQFYGASLHIGNRRLMLWRSVIGLTAMFCYFYSVQKIPLSNAVTLQYTSPLFVALFSGAILRERVPPLIYGCILVSLIGTILIVSPSLEYIDIDATIALISGVFSAFAYLAVRGLRTSSSPDGIVFWFAAFCTLVSLPFAAGELPTLKLYDGLAVIGVGICAGIGQTGMTRAYHAARAAYIGVFSYATVIVGGIYGWLIFNQELVWGDAIGAALIVVSGALLVISIPDEKPTKIADHLP</sequence>
<feature type="transmembrane region" description="Helical" evidence="5">
    <location>
        <begin position="150"/>
        <end position="169"/>
    </location>
</feature>
<feature type="transmembrane region" description="Helical" evidence="5">
    <location>
        <begin position="204"/>
        <end position="223"/>
    </location>
</feature>
<evidence type="ECO:0000259" key="6">
    <source>
        <dbReference type="Pfam" id="PF00892"/>
    </source>
</evidence>
<feature type="transmembrane region" description="Helical" evidence="5">
    <location>
        <begin position="261"/>
        <end position="281"/>
    </location>
</feature>
<feature type="transmembrane region" description="Helical" evidence="5">
    <location>
        <begin position="125"/>
        <end position="144"/>
    </location>
</feature>
<feature type="transmembrane region" description="Helical" evidence="5">
    <location>
        <begin position="181"/>
        <end position="198"/>
    </location>
</feature>
<dbReference type="AlphaFoldDB" id="A0A382QXD9"/>
<feature type="transmembrane region" description="Helical" evidence="5">
    <location>
        <begin position="38"/>
        <end position="61"/>
    </location>
</feature>
<dbReference type="GO" id="GO:0016020">
    <property type="term" value="C:membrane"/>
    <property type="evidence" value="ECO:0007669"/>
    <property type="project" value="UniProtKB-SubCell"/>
</dbReference>
<dbReference type="InterPro" id="IPR000620">
    <property type="entry name" value="EamA_dom"/>
</dbReference>
<comment type="subcellular location">
    <subcellularLocation>
        <location evidence="1">Membrane</location>
        <topology evidence="1">Multi-pass membrane protein</topology>
    </subcellularLocation>
</comment>
<organism evidence="7">
    <name type="scientific">marine metagenome</name>
    <dbReference type="NCBI Taxonomy" id="408172"/>
    <lineage>
        <taxon>unclassified sequences</taxon>
        <taxon>metagenomes</taxon>
        <taxon>ecological metagenomes</taxon>
    </lineage>
</organism>
<dbReference type="PANTHER" id="PTHR22911:SF6">
    <property type="entry name" value="SOLUTE CARRIER FAMILY 35 MEMBER G1"/>
    <property type="match status" value="1"/>
</dbReference>
<protein>
    <recommendedName>
        <fullName evidence="6">EamA domain-containing protein</fullName>
    </recommendedName>
</protein>
<dbReference type="SUPFAM" id="SSF103481">
    <property type="entry name" value="Multidrug resistance efflux transporter EmrE"/>
    <property type="match status" value="2"/>
</dbReference>
<reference evidence="7" key="1">
    <citation type="submission" date="2018-05" db="EMBL/GenBank/DDBJ databases">
        <authorList>
            <person name="Lanie J.A."/>
            <person name="Ng W.-L."/>
            <person name="Kazmierczak K.M."/>
            <person name="Andrzejewski T.M."/>
            <person name="Davidsen T.M."/>
            <person name="Wayne K.J."/>
            <person name="Tettelin H."/>
            <person name="Glass J.I."/>
            <person name="Rusch D."/>
            <person name="Podicherti R."/>
            <person name="Tsui H.-C.T."/>
            <person name="Winkler M.E."/>
        </authorList>
    </citation>
    <scope>NUCLEOTIDE SEQUENCE</scope>
</reference>
<evidence type="ECO:0000256" key="4">
    <source>
        <dbReference type="ARBA" id="ARBA00023136"/>
    </source>
</evidence>